<dbReference type="AlphaFoldDB" id="A0A6P6JMG2"/>
<evidence type="ECO:0000259" key="7">
    <source>
        <dbReference type="PROSITE" id="PS50188"/>
    </source>
</evidence>
<dbReference type="InterPro" id="IPR013320">
    <property type="entry name" value="ConA-like_dom_sf"/>
</dbReference>
<dbReference type="GO" id="GO:0005737">
    <property type="term" value="C:cytoplasm"/>
    <property type="evidence" value="ECO:0007669"/>
    <property type="project" value="UniProtKB-ARBA"/>
</dbReference>
<feature type="coiled-coil region" evidence="5">
    <location>
        <begin position="109"/>
        <end position="215"/>
    </location>
</feature>
<organism evidence="8 9">
    <name type="scientific">Carassius auratus</name>
    <name type="common">Goldfish</name>
    <dbReference type="NCBI Taxonomy" id="7957"/>
    <lineage>
        <taxon>Eukaryota</taxon>
        <taxon>Metazoa</taxon>
        <taxon>Chordata</taxon>
        <taxon>Craniata</taxon>
        <taxon>Vertebrata</taxon>
        <taxon>Euteleostomi</taxon>
        <taxon>Actinopterygii</taxon>
        <taxon>Neopterygii</taxon>
        <taxon>Teleostei</taxon>
        <taxon>Ostariophysi</taxon>
        <taxon>Cypriniformes</taxon>
        <taxon>Cyprinidae</taxon>
        <taxon>Cyprininae</taxon>
        <taxon>Carassius</taxon>
    </lineage>
</organism>
<dbReference type="RefSeq" id="XP_026060810.1">
    <property type="nucleotide sequence ID" value="XM_026205025.1"/>
</dbReference>
<evidence type="ECO:0000256" key="2">
    <source>
        <dbReference type="ARBA" id="ARBA00022771"/>
    </source>
</evidence>
<dbReference type="InterPro" id="IPR051051">
    <property type="entry name" value="E3_ubiq-ligase_TRIM/RNF"/>
</dbReference>
<dbReference type="Gene3D" id="2.60.120.920">
    <property type="match status" value="1"/>
</dbReference>
<dbReference type="InterPro" id="IPR003877">
    <property type="entry name" value="SPRY_dom"/>
</dbReference>
<dbReference type="PROSITE" id="PS50188">
    <property type="entry name" value="B302_SPRY"/>
    <property type="match status" value="1"/>
</dbReference>
<dbReference type="PANTHER" id="PTHR25465">
    <property type="entry name" value="B-BOX DOMAIN CONTAINING"/>
    <property type="match status" value="1"/>
</dbReference>
<dbReference type="Pfam" id="PF00643">
    <property type="entry name" value="zf-B_box"/>
    <property type="match status" value="1"/>
</dbReference>
<dbReference type="InterPro" id="IPR058030">
    <property type="entry name" value="TRIM8/14/16/25/29/45/65_CC"/>
</dbReference>
<keyword evidence="1" id="KW-0479">Metal-binding</keyword>
<dbReference type="GO" id="GO:0008270">
    <property type="term" value="F:zinc ion binding"/>
    <property type="evidence" value="ECO:0007669"/>
    <property type="project" value="UniProtKB-KW"/>
</dbReference>
<dbReference type="OrthoDB" id="6270329at2759"/>
<keyword evidence="8" id="KW-1185">Reference proteome</keyword>
<evidence type="ECO:0000256" key="4">
    <source>
        <dbReference type="PROSITE-ProRule" id="PRU00024"/>
    </source>
</evidence>
<proteinExistence type="predicted"/>
<name>A0A6P6JMG2_CARAU</name>
<protein>
    <submittedName>
        <fullName evidence="9">Tripartite motif-containing protein 16</fullName>
    </submittedName>
</protein>
<sequence length="494" mass="56375">MEETASALHSSGSTDVECHACVGKKRKAEQTCVECASSYCEHHLVVHNSLHVGKRHRLVEPNAVLQENICPDHGKMLFVYCRTDQLCICHLCITDKHRGHDVIPVEEEVAKKQIKLEELQKQTNDVIEAKEKDVQELREAVELFKASAFEALEKNEKNFTELIQSIKDNQSKVTELIQGQTQSAVKEAEGFIKTLQQEISNMRNLDADLQRLQLLSHTNTDVQFLESAESMPSLTEYKKPFVFLVHPYNSFERDSLAVNELIEKLNTTSKLSLFMISKKVKNTRIVRSPPPQTREELLQYASKLTFNTNSAHESLILRNENKEVKASHLLQDYPEHTQRFNCRVQILCNEGLRGSPKYWEVEIGGGTWVCIAVSYQGIRRKGKQRTLFGRNAQSWGLRCKRVHIEFWHDNKTTFSTFQSHGSKIGVYLDYRAGILAFYNVSDNMSLIYKHQTVFKEPVYPGFGLAGNGSYVRLCDPVKNETKTSLSSPFKFGSL</sequence>
<dbReference type="PANTHER" id="PTHR25465:SF5">
    <property type="entry name" value="E3 UBIQUITIN_ISG15 LIGASE TRIM25-RELATED"/>
    <property type="match status" value="1"/>
</dbReference>
<keyword evidence="2 4" id="KW-0863">Zinc-finger</keyword>
<feature type="domain" description="B30.2/SPRY" evidence="7">
    <location>
        <begin position="284"/>
        <end position="480"/>
    </location>
</feature>
<dbReference type="GeneID" id="113044970"/>
<dbReference type="InterPro" id="IPR003879">
    <property type="entry name" value="Butyrophylin_SPRY"/>
</dbReference>
<dbReference type="InterPro" id="IPR001870">
    <property type="entry name" value="B30.2/SPRY"/>
</dbReference>
<dbReference type="SMART" id="SM00589">
    <property type="entry name" value="PRY"/>
    <property type="match status" value="1"/>
</dbReference>
<keyword evidence="3" id="KW-0862">Zinc</keyword>
<dbReference type="KEGG" id="caua:113044970"/>
<accession>A0A6P6JMG2</accession>
<dbReference type="Pfam" id="PF25600">
    <property type="entry name" value="TRIM_CC"/>
    <property type="match status" value="1"/>
</dbReference>
<dbReference type="Gene3D" id="3.30.160.60">
    <property type="entry name" value="Classic Zinc Finger"/>
    <property type="match status" value="1"/>
</dbReference>
<evidence type="ECO:0000256" key="3">
    <source>
        <dbReference type="ARBA" id="ARBA00022833"/>
    </source>
</evidence>
<dbReference type="CDD" id="cd19769">
    <property type="entry name" value="Bbox2_TRIM16-like"/>
    <property type="match status" value="1"/>
</dbReference>
<evidence type="ECO:0000256" key="5">
    <source>
        <dbReference type="SAM" id="Coils"/>
    </source>
</evidence>
<dbReference type="SMART" id="SM00449">
    <property type="entry name" value="SPRY"/>
    <property type="match status" value="1"/>
</dbReference>
<dbReference type="SMART" id="SM00336">
    <property type="entry name" value="BBOX"/>
    <property type="match status" value="1"/>
</dbReference>
<keyword evidence="5" id="KW-0175">Coiled coil</keyword>
<feature type="domain" description="B box-type" evidence="6">
    <location>
        <begin position="65"/>
        <end position="105"/>
    </location>
</feature>
<dbReference type="PROSITE" id="PS50119">
    <property type="entry name" value="ZF_BBOX"/>
    <property type="match status" value="1"/>
</dbReference>
<evidence type="ECO:0000313" key="9">
    <source>
        <dbReference type="RefSeq" id="XP_026060810.1"/>
    </source>
</evidence>
<dbReference type="Pfam" id="PF00622">
    <property type="entry name" value="SPRY"/>
    <property type="match status" value="1"/>
</dbReference>
<dbReference type="SUPFAM" id="SSF49899">
    <property type="entry name" value="Concanavalin A-like lectins/glucanases"/>
    <property type="match status" value="1"/>
</dbReference>
<dbReference type="SUPFAM" id="SSF57845">
    <property type="entry name" value="B-box zinc-binding domain"/>
    <property type="match status" value="1"/>
</dbReference>
<reference evidence="9" key="1">
    <citation type="submission" date="2025-08" db="UniProtKB">
        <authorList>
            <consortium name="RefSeq"/>
        </authorList>
    </citation>
    <scope>IDENTIFICATION</scope>
    <source>
        <strain evidence="9">Wakin</strain>
        <tissue evidence="9">Muscle</tissue>
    </source>
</reference>
<dbReference type="Gene3D" id="4.10.830.40">
    <property type="match status" value="1"/>
</dbReference>
<evidence type="ECO:0000256" key="1">
    <source>
        <dbReference type="ARBA" id="ARBA00022723"/>
    </source>
</evidence>
<evidence type="ECO:0000259" key="6">
    <source>
        <dbReference type="PROSITE" id="PS50119"/>
    </source>
</evidence>
<dbReference type="InterPro" id="IPR006574">
    <property type="entry name" value="PRY"/>
</dbReference>
<dbReference type="Proteomes" id="UP000515129">
    <property type="component" value="Chromosome 27"/>
</dbReference>
<dbReference type="InterPro" id="IPR043136">
    <property type="entry name" value="B30.2/SPRY_sf"/>
</dbReference>
<evidence type="ECO:0000313" key="8">
    <source>
        <dbReference type="Proteomes" id="UP000515129"/>
    </source>
</evidence>
<gene>
    <name evidence="9" type="primary">LOC113044970</name>
</gene>
<dbReference type="Pfam" id="PF13765">
    <property type="entry name" value="PRY"/>
    <property type="match status" value="1"/>
</dbReference>
<dbReference type="PRINTS" id="PR01407">
    <property type="entry name" value="BUTYPHLNCDUF"/>
</dbReference>
<dbReference type="InterPro" id="IPR000315">
    <property type="entry name" value="Znf_B-box"/>
</dbReference>